<dbReference type="Pfam" id="PF00072">
    <property type="entry name" value="Response_reg"/>
    <property type="match status" value="1"/>
</dbReference>
<dbReference type="InterPro" id="IPR001789">
    <property type="entry name" value="Sig_transdc_resp-reg_receiver"/>
</dbReference>
<dbReference type="AlphaFoldDB" id="A0AAJ1AKL5"/>
<feature type="domain" description="Response regulatory" evidence="3">
    <location>
        <begin position="12"/>
        <end position="126"/>
    </location>
</feature>
<dbReference type="SUPFAM" id="SSF52172">
    <property type="entry name" value="CheY-like"/>
    <property type="match status" value="1"/>
</dbReference>
<gene>
    <name evidence="4" type="ORF">K8G79_12500</name>
</gene>
<proteinExistence type="predicted"/>
<dbReference type="InterPro" id="IPR011006">
    <property type="entry name" value="CheY-like_superfamily"/>
</dbReference>
<dbReference type="PANTHER" id="PTHR44591">
    <property type="entry name" value="STRESS RESPONSE REGULATOR PROTEIN 1"/>
    <property type="match status" value="1"/>
</dbReference>
<name>A0AAJ1AKL5_9BACT</name>
<sequence>MNIQQLQNTRQKVLVVDDDPALRELLTDYLGRVGFDVHTATDGRAGLHALAESHFDLILTDYHMPAMTGLEMAACIRRSDTITPIILITGDSSALDPEVVAQAGITRVLPKPLRFNELLNKCLIEK</sequence>
<comment type="caution">
    <text evidence="4">The sequence shown here is derived from an EMBL/GenBank/DDBJ whole genome shotgun (WGS) entry which is preliminary data.</text>
</comment>
<accession>A0AAJ1AKL5</accession>
<dbReference type="PROSITE" id="PS50110">
    <property type="entry name" value="RESPONSE_REGULATORY"/>
    <property type="match status" value="1"/>
</dbReference>
<dbReference type="Gene3D" id="3.40.50.2300">
    <property type="match status" value="1"/>
</dbReference>
<reference evidence="4 5" key="1">
    <citation type="journal article" date="2021" name="bioRxiv">
        <title>Unraveling nitrogen, sulfur and carbon metabolic pathways and microbial community transcriptional responses to substrate deprivation and toxicity stresses in a bioreactor mimicking anoxic brackish coastal sediment conditions.</title>
        <authorList>
            <person name="Martins P.D."/>
            <person name="Echeveste M.J."/>
            <person name="Arshad A."/>
            <person name="Kurth J."/>
            <person name="Ouboter H."/>
            <person name="Jetten M.S.M."/>
            <person name="Welte C.U."/>
        </authorList>
    </citation>
    <scope>NUCLEOTIDE SEQUENCE [LARGE SCALE GENOMIC DNA]</scope>
    <source>
        <strain evidence="4">MAG_38</strain>
    </source>
</reference>
<organism evidence="4 5">
    <name type="scientific">Candidatus Methylomirabilis tolerans</name>
    <dbReference type="NCBI Taxonomy" id="3123416"/>
    <lineage>
        <taxon>Bacteria</taxon>
        <taxon>Candidatus Methylomirabilota</taxon>
        <taxon>Candidatus Methylomirabilia</taxon>
        <taxon>Candidatus Methylomirabilales</taxon>
        <taxon>Candidatus Methylomirabilaceae</taxon>
        <taxon>Candidatus Methylomirabilis</taxon>
    </lineage>
</organism>
<evidence type="ECO:0000313" key="5">
    <source>
        <dbReference type="Proteomes" id="UP001197609"/>
    </source>
</evidence>
<evidence type="ECO:0000313" key="4">
    <source>
        <dbReference type="EMBL" id="MBZ0160931.1"/>
    </source>
</evidence>
<dbReference type="PANTHER" id="PTHR44591:SF3">
    <property type="entry name" value="RESPONSE REGULATORY DOMAIN-CONTAINING PROTEIN"/>
    <property type="match status" value="1"/>
</dbReference>
<dbReference type="GO" id="GO:0000160">
    <property type="term" value="P:phosphorelay signal transduction system"/>
    <property type="evidence" value="ECO:0007669"/>
    <property type="project" value="InterPro"/>
</dbReference>
<evidence type="ECO:0000259" key="3">
    <source>
        <dbReference type="PROSITE" id="PS50110"/>
    </source>
</evidence>
<keyword evidence="1 2" id="KW-0597">Phosphoprotein</keyword>
<feature type="modified residue" description="4-aspartylphosphate" evidence="2">
    <location>
        <position position="61"/>
    </location>
</feature>
<evidence type="ECO:0000256" key="2">
    <source>
        <dbReference type="PROSITE-ProRule" id="PRU00169"/>
    </source>
</evidence>
<dbReference type="EMBL" id="JAIOIU010000162">
    <property type="protein sequence ID" value="MBZ0160931.1"/>
    <property type="molecule type" value="Genomic_DNA"/>
</dbReference>
<protein>
    <submittedName>
        <fullName evidence="4">Response regulator</fullName>
    </submittedName>
</protein>
<dbReference type="Proteomes" id="UP001197609">
    <property type="component" value="Unassembled WGS sequence"/>
</dbReference>
<dbReference type="CDD" id="cd17546">
    <property type="entry name" value="REC_hyHK_CKI1_RcsC-like"/>
    <property type="match status" value="1"/>
</dbReference>
<evidence type="ECO:0000256" key="1">
    <source>
        <dbReference type="ARBA" id="ARBA00022553"/>
    </source>
</evidence>
<dbReference type="SMART" id="SM00448">
    <property type="entry name" value="REC"/>
    <property type="match status" value="1"/>
</dbReference>
<dbReference type="InterPro" id="IPR050595">
    <property type="entry name" value="Bact_response_regulator"/>
</dbReference>